<dbReference type="InterPro" id="IPR051207">
    <property type="entry name" value="ComplexI_NDUFA9_subunit"/>
</dbReference>
<name>A0A160T2E6_9CHLR</name>
<dbReference type="RefSeq" id="WP_173776337.1">
    <property type="nucleotide sequence ID" value="NZ_LN890655.1"/>
</dbReference>
<dbReference type="PANTHER" id="PTHR12126">
    <property type="entry name" value="NADH-UBIQUINONE OXIDOREDUCTASE 39 KDA SUBUNIT-RELATED"/>
    <property type="match status" value="1"/>
</dbReference>
<dbReference type="GO" id="GO:0044877">
    <property type="term" value="F:protein-containing complex binding"/>
    <property type="evidence" value="ECO:0007669"/>
    <property type="project" value="TreeGrafter"/>
</dbReference>
<dbReference type="AlphaFoldDB" id="A0A160T2E6"/>
<dbReference type="Proteomes" id="UP000215027">
    <property type="component" value="Chromosome I"/>
</dbReference>
<reference evidence="2" key="1">
    <citation type="submission" date="2016-01" db="EMBL/GenBank/DDBJ databases">
        <authorList>
            <person name="Mcilroy J.S."/>
            <person name="Karst M S."/>
            <person name="Albertsen M."/>
        </authorList>
    </citation>
    <scope>NUCLEOTIDE SEQUENCE</scope>
    <source>
        <strain evidence="2">Cfx-K</strain>
    </source>
</reference>
<dbReference type="Pfam" id="PF13460">
    <property type="entry name" value="NAD_binding_10"/>
    <property type="match status" value="1"/>
</dbReference>
<dbReference type="SUPFAM" id="SSF51735">
    <property type="entry name" value="NAD(P)-binding Rossmann-fold domains"/>
    <property type="match status" value="1"/>
</dbReference>
<evidence type="ECO:0000259" key="1">
    <source>
        <dbReference type="Pfam" id="PF13460"/>
    </source>
</evidence>
<organism evidence="2 3">
    <name type="scientific">Candidatus Promineifilum breve</name>
    <dbReference type="NCBI Taxonomy" id="1806508"/>
    <lineage>
        <taxon>Bacteria</taxon>
        <taxon>Bacillati</taxon>
        <taxon>Chloroflexota</taxon>
        <taxon>Ardenticatenia</taxon>
        <taxon>Candidatus Promineifilales</taxon>
        <taxon>Candidatus Promineifilaceae</taxon>
        <taxon>Candidatus Promineifilum</taxon>
    </lineage>
</organism>
<sequence>MSSQPPIHAVTGAFGYSGKYIAQRLLARGCAVRTLTNSPQRGNAFGEAITAYPFNFDRPDKLVEALRGVSVLYNTYWVRFNHRQFSHAQAVTNTLILFDVARRAGVERIVHVSITNPSAAPHLEYFAGKAELEQALIASGTSYAILRPAVLFGKEDVLINNIAWTLRRLPVFGVFGDGSYRIQPIYVDDLAELAVAQGAGRENVIVNAIGPETFTFRELVTTIGGIIGHERPVLSFPPRLAYWATRVVGLFVGDVFLTWEEVQGLMAGTLAVDAPPAGTTALTAWARQHADTLGRHYSSELARREDRRTAYRSN</sequence>
<evidence type="ECO:0000313" key="3">
    <source>
        <dbReference type="Proteomes" id="UP000215027"/>
    </source>
</evidence>
<dbReference type="KEGG" id="pbf:CFX0092_A2403"/>
<feature type="domain" description="NAD(P)-binding" evidence="1">
    <location>
        <begin position="12"/>
        <end position="152"/>
    </location>
</feature>
<dbReference type="InterPro" id="IPR036291">
    <property type="entry name" value="NAD(P)-bd_dom_sf"/>
</dbReference>
<evidence type="ECO:0000313" key="2">
    <source>
        <dbReference type="EMBL" id="CUS04281.2"/>
    </source>
</evidence>
<dbReference type="InterPro" id="IPR016040">
    <property type="entry name" value="NAD(P)-bd_dom"/>
</dbReference>
<proteinExistence type="predicted"/>
<accession>A0A160T2E6</accession>
<dbReference type="EMBL" id="LN890655">
    <property type="protein sequence ID" value="CUS04281.2"/>
    <property type="molecule type" value="Genomic_DNA"/>
</dbReference>
<protein>
    <recommendedName>
        <fullName evidence="1">NAD(P)-binding domain-containing protein</fullName>
    </recommendedName>
</protein>
<dbReference type="PANTHER" id="PTHR12126:SF11">
    <property type="entry name" value="NADH DEHYDROGENASE [UBIQUINONE] 1 ALPHA SUBCOMPLEX SUBUNIT 9, MITOCHONDRIAL"/>
    <property type="match status" value="1"/>
</dbReference>
<gene>
    <name evidence="2" type="ORF">CFX0092_A2403</name>
</gene>
<dbReference type="Gene3D" id="3.40.50.720">
    <property type="entry name" value="NAD(P)-binding Rossmann-like Domain"/>
    <property type="match status" value="1"/>
</dbReference>
<keyword evidence="3" id="KW-1185">Reference proteome</keyword>